<protein>
    <submittedName>
        <fullName evidence="2">Carboxylesterase type B domain-containing protein</fullName>
    </submittedName>
</protein>
<proteinExistence type="predicted"/>
<evidence type="ECO:0000313" key="1">
    <source>
        <dbReference type="Proteomes" id="UP000887576"/>
    </source>
</evidence>
<name>A0AC34R508_9BILA</name>
<organism evidence="1 2">
    <name type="scientific">Panagrolaimus sp. JU765</name>
    <dbReference type="NCBI Taxonomy" id="591449"/>
    <lineage>
        <taxon>Eukaryota</taxon>
        <taxon>Metazoa</taxon>
        <taxon>Ecdysozoa</taxon>
        <taxon>Nematoda</taxon>
        <taxon>Chromadorea</taxon>
        <taxon>Rhabditida</taxon>
        <taxon>Tylenchina</taxon>
        <taxon>Panagrolaimomorpha</taxon>
        <taxon>Panagrolaimoidea</taxon>
        <taxon>Panagrolaimidae</taxon>
        <taxon>Panagrolaimus</taxon>
    </lineage>
</organism>
<dbReference type="WBParaSite" id="JU765_v2.g3417.t1">
    <property type="protein sequence ID" value="JU765_v2.g3417.t1"/>
    <property type="gene ID" value="JU765_v2.g3417"/>
</dbReference>
<accession>A0AC34R508</accession>
<sequence length="167" mass="18959">MKLPVGPIVDGDLVPEPPYILRMKGVPRPVLAGNAKHEGLVFLALGLKILINDALLAEMQEKFVRMNKLIADVYGPEEAVNIDEVREAYGITNARMKSKKFKAEAIVDMLDDNVNNFALYNFAQNERRRGSKVWLYYFEHHNPVITAGLKLFMPFSGKFELVFHINL</sequence>
<reference evidence="2" key="1">
    <citation type="submission" date="2022-11" db="UniProtKB">
        <authorList>
            <consortium name="WormBaseParasite"/>
        </authorList>
    </citation>
    <scope>IDENTIFICATION</scope>
</reference>
<evidence type="ECO:0000313" key="2">
    <source>
        <dbReference type="WBParaSite" id="JU765_v2.g3417.t1"/>
    </source>
</evidence>
<dbReference type="Proteomes" id="UP000887576">
    <property type="component" value="Unplaced"/>
</dbReference>